<dbReference type="Gene3D" id="1.10.418.20">
    <property type="match status" value="1"/>
</dbReference>
<dbReference type="CDD" id="cd00303">
    <property type="entry name" value="retropepsin_like"/>
    <property type="match status" value="1"/>
</dbReference>
<evidence type="ECO:0000256" key="3">
    <source>
        <dbReference type="ARBA" id="ARBA00022801"/>
    </source>
</evidence>
<dbReference type="SUPFAM" id="SSF54001">
    <property type="entry name" value="Cysteine proteinases"/>
    <property type="match status" value="1"/>
</dbReference>
<accession>A0A1A9VH02</accession>
<sequence length="733" mass="81050">MVKSSWVYSLRKQELSDICVALDLDTKGTVEEMRKAVAALIATPDLSAEIRTRFAELEMKYATKTLHSPPVTERGTSPKWHFQEQISCGAAMDRICKWSVSFNGETCALEFIGRVEELCEVYALLPDLMPRHFARNCVSQRAPACWDCGRPSVLTKNCCRQIAGQHTQAREMTVKEPIKQWKPPSGAVPKIMEVVGSTLIASLTVGGLPATGMVDTGATRNIIRKDVIGFISSILSFDASRHTIRMADGSSQEGKSSITVEVGIGDMTLNLRLLVVTRCVDHLTLGMDFLAKTGAELSVAGCPVKLGSREGTPTTTTAAKKNQATCATETPPTPDLMSISSIMQTEIKAATDEGVIRDVDSDTLTEARHSPPEPHHVPLATWSDDEFTLEVNVVNTYRNKIDCHFATYLKVNLTSGDFQRLLPGRRINDRIIEFYAQWLLKGRVAAKKGTVYTIDSLGRYPNEAIATNVRRYIEFLNMMKHGHDINIDQNTMPMREVSVPLQGNQLDCGIFLLKNLEHYLSQSGTNWDPLTLPEAWCTRAEAGRTRTKIAAVLLELAGKGEGDPVGATEPTGTSDQIDDVILTTPAEPPVTLRTMTAIAEPRTLVTEGVNSDNEEPITLGVIKRRNTDEVHSLIKPTIGVADGATPPTRVEFGDNDEWIPLETDDPHYLYLQEKYRAADNNNKKGIIKNNKSLTIRYQGSFCVMQYIHLGVFVADTSSWVHLRIQQQPQDLKL</sequence>
<proteinExistence type="inferred from homology"/>
<evidence type="ECO:0000313" key="5">
    <source>
        <dbReference type="EnsemblMetazoa" id="GAUT036908-PA"/>
    </source>
</evidence>
<evidence type="ECO:0000256" key="2">
    <source>
        <dbReference type="ARBA" id="ARBA00022670"/>
    </source>
</evidence>
<dbReference type="InterPro" id="IPR001969">
    <property type="entry name" value="Aspartic_peptidase_AS"/>
</dbReference>
<keyword evidence="3" id="KW-0378">Hydrolase</keyword>
<dbReference type="GO" id="GO:0006508">
    <property type="term" value="P:proteolysis"/>
    <property type="evidence" value="ECO:0007669"/>
    <property type="project" value="UniProtKB-KW"/>
</dbReference>
<dbReference type="AlphaFoldDB" id="A0A1A9VH02"/>
<evidence type="ECO:0000256" key="1">
    <source>
        <dbReference type="ARBA" id="ARBA00005234"/>
    </source>
</evidence>
<dbReference type="PANTHER" id="PTHR47764">
    <property type="entry name" value="UBIQUITIN-LIKE-SPECIFIC PROTEASE 2B-RELATED"/>
    <property type="match status" value="1"/>
</dbReference>
<feature type="domain" description="Ubiquitin-like protease family profile" evidence="4">
    <location>
        <begin position="444"/>
        <end position="550"/>
    </location>
</feature>
<dbReference type="InterPro" id="IPR003653">
    <property type="entry name" value="Peptidase_C48_C"/>
</dbReference>
<dbReference type="InterPro" id="IPR021109">
    <property type="entry name" value="Peptidase_aspartic_dom_sf"/>
</dbReference>
<dbReference type="Proteomes" id="UP000078200">
    <property type="component" value="Unassembled WGS sequence"/>
</dbReference>
<dbReference type="Gene3D" id="2.40.70.10">
    <property type="entry name" value="Acid Proteases"/>
    <property type="match status" value="1"/>
</dbReference>
<dbReference type="GO" id="GO:0004190">
    <property type="term" value="F:aspartic-type endopeptidase activity"/>
    <property type="evidence" value="ECO:0007669"/>
    <property type="project" value="InterPro"/>
</dbReference>
<protein>
    <recommendedName>
        <fullName evidence="4">Ubiquitin-like protease family profile domain-containing protein</fullName>
    </recommendedName>
</protein>
<dbReference type="Pfam" id="PF13975">
    <property type="entry name" value="gag-asp_proteas"/>
    <property type="match status" value="1"/>
</dbReference>
<dbReference type="PROSITE" id="PS00141">
    <property type="entry name" value="ASP_PROTEASE"/>
    <property type="match status" value="1"/>
</dbReference>
<dbReference type="Pfam" id="PF02902">
    <property type="entry name" value="Peptidase_C48"/>
    <property type="match status" value="1"/>
</dbReference>
<dbReference type="PANTHER" id="PTHR47764:SF2">
    <property type="entry name" value="UBIQUITIN-LIKE PROTEASE FAMILY PROFILE DOMAIN-CONTAINING PROTEIN"/>
    <property type="match status" value="1"/>
</dbReference>
<dbReference type="GO" id="GO:0008234">
    <property type="term" value="F:cysteine-type peptidase activity"/>
    <property type="evidence" value="ECO:0007669"/>
    <property type="project" value="InterPro"/>
</dbReference>
<dbReference type="VEuPathDB" id="VectorBase:GAUT036908"/>
<dbReference type="EnsemblMetazoa" id="GAUT036908-RA">
    <property type="protein sequence ID" value="GAUT036908-PA"/>
    <property type="gene ID" value="GAUT036908"/>
</dbReference>
<dbReference type="STRING" id="7395.A0A1A9VH02"/>
<evidence type="ECO:0000313" key="6">
    <source>
        <dbReference type="Proteomes" id="UP000078200"/>
    </source>
</evidence>
<name>A0A1A9VH02_GLOAU</name>
<keyword evidence="2" id="KW-0645">Protease</keyword>
<keyword evidence="6" id="KW-1185">Reference proteome</keyword>
<evidence type="ECO:0000259" key="4">
    <source>
        <dbReference type="Pfam" id="PF02902"/>
    </source>
</evidence>
<dbReference type="InterPro" id="IPR038765">
    <property type="entry name" value="Papain-like_cys_pep_sf"/>
</dbReference>
<organism evidence="5 6">
    <name type="scientific">Glossina austeni</name>
    <name type="common">Savannah tsetse fly</name>
    <dbReference type="NCBI Taxonomy" id="7395"/>
    <lineage>
        <taxon>Eukaryota</taxon>
        <taxon>Metazoa</taxon>
        <taxon>Ecdysozoa</taxon>
        <taxon>Arthropoda</taxon>
        <taxon>Hexapoda</taxon>
        <taxon>Insecta</taxon>
        <taxon>Pterygota</taxon>
        <taxon>Neoptera</taxon>
        <taxon>Endopterygota</taxon>
        <taxon>Diptera</taxon>
        <taxon>Brachycera</taxon>
        <taxon>Muscomorpha</taxon>
        <taxon>Hippoboscoidea</taxon>
        <taxon>Glossinidae</taxon>
        <taxon>Glossina</taxon>
    </lineage>
</organism>
<reference evidence="5" key="1">
    <citation type="submission" date="2020-05" db="UniProtKB">
        <authorList>
            <consortium name="EnsemblMetazoa"/>
        </authorList>
    </citation>
    <scope>IDENTIFICATION</scope>
    <source>
        <strain evidence="5">TTRI</strain>
    </source>
</reference>
<dbReference type="SUPFAM" id="SSF50630">
    <property type="entry name" value="Acid proteases"/>
    <property type="match status" value="1"/>
</dbReference>
<comment type="similarity">
    <text evidence="1">Belongs to the peptidase C48 family.</text>
</comment>